<accession>A0ABR2ZNA7</accession>
<evidence type="ECO:0000256" key="1">
    <source>
        <dbReference type="SAM" id="MobiDB-lite"/>
    </source>
</evidence>
<feature type="compositionally biased region" description="Acidic residues" evidence="1">
    <location>
        <begin position="460"/>
        <end position="472"/>
    </location>
</feature>
<evidence type="ECO:0000313" key="3">
    <source>
        <dbReference type="Proteomes" id="UP001437256"/>
    </source>
</evidence>
<organism evidence="2 3">
    <name type="scientific">Marasmius tenuissimus</name>
    <dbReference type="NCBI Taxonomy" id="585030"/>
    <lineage>
        <taxon>Eukaryota</taxon>
        <taxon>Fungi</taxon>
        <taxon>Dikarya</taxon>
        <taxon>Basidiomycota</taxon>
        <taxon>Agaricomycotina</taxon>
        <taxon>Agaricomycetes</taxon>
        <taxon>Agaricomycetidae</taxon>
        <taxon>Agaricales</taxon>
        <taxon>Marasmiineae</taxon>
        <taxon>Marasmiaceae</taxon>
        <taxon>Marasmius</taxon>
    </lineage>
</organism>
<evidence type="ECO:0000313" key="2">
    <source>
        <dbReference type="EMBL" id="KAL0062674.1"/>
    </source>
</evidence>
<feature type="region of interest" description="Disordered" evidence="1">
    <location>
        <begin position="400"/>
        <end position="419"/>
    </location>
</feature>
<dbReference type="EMBL" id="JBBXMP010000099">
    <property type="protein sequence ID" value="KAL0062674.1"/>
    <property type="molecule type" value="Genomic_DNA"/>
</dbReference>
<proteinExistence type="predicted"/>
<dbReference type="Gene3D" id="3.80.10.10">
    <property type="entry name" value="Ribonuclease Inhibitor"/>
    <property type="match status" value="1"/>
</dbReference>
<dbReference type="Proteomes" id="UP001437256">
    <property type="component" value="Unassembled WGS sequence"/>
</dbReference>
<evidence type="ECO:0008006" key="4">
    <source>
        <dbReference type="Google" id="ProtNLM"/>
    </source>
</evidence>
<gene>
    <name evidence="2" type="ORF">AAF712_010436</name>
</gene>
<keyword evidence="3" id="KW-1185">Reference proteome</keyword>
<reference evidence="2 3" key="1">
    <citation type="submission" date="2024-05" db="EMBL/GenBank/DDBJ databases">
        <title>A draft genome resource for the thread blight pathogen Marasmius tenuissimus strain MS-2.</title>
        <authorList>
            <person name="Yulfo-Soto G.E."/>
            <person name="Baruah I.K."/>
            <person name="Amoako-Attah I."/>
            <person name="Bukari Y."/>
            <person name="Meinhardt L.W."/>
            <person name="Bailey B.A."/>
            <person name="Cohen S.P."/>
        </authorList>
    </citation>
    <scope>NUCLEOTIDE SEQUENCE [LARGE SCALE GENOMIC DNA]</scope>
    <source>
        <strain evidence="2 3">MS-2</strain>
    </source>
</reference>
<feature type="region of interest" description="Disordered" evidence="1">
    <location>
        <begin position="454"/>
        <end position="478"/>
    </location>
</feature>
<sequence>MTVIVLDVDFTDHYEVSDWGKTCRANVSPLVLGTVCARWRQIIHADERYWTSISISFGLGADASFAQRMLGLTEFYLDKSGSWSLFICLLTARSDYKNTIHLPVLNLLFRHHHRWILVDFDLPMHSFPDMPASLPMLRHFSLNSQTRGFRRPSAFSYPPHSPIASPDLTYLKLWGIERQLVQRMSNLGKLVQLSLISPDNPPYHSIDNILNILQQCSSTLVYLRLQGPFTELEVTPSRSIIVMNHVEEADLDRAAIHFLPYLRLPHLSAFTANACLEVFPTATLLQFLKVCNPPLQHLTFHQVDMEYEPLMEILTTFPSLIELDFWLYGPRLTLFATPLLKRLSLTSCRSCEDILLPNLTHLEMGFEDDIEDSSSFDGTLFVETISSRFYLGRNPGLQPPCSPRCSKSSSTPGGGDRCRVKPLERLGLNGGRQQFSEEAHDMLARMKDDGLELETLWRDDDTDGSEPPDDDSESTRIV</sequence>
<dbReference type="InterPro" id="IPR032675">
    <property type="entry name" value="LRR_dom_sf"/>
</dbReference>
<comment type="caution">
    <text evidence="2">The sequence shown here is derived from an EMBL/GenBank/DDBJ whole genome shotgun (WGS) entry which is preliminary data.</text>
</comment>
<dbReference type="SUPFAM" id="SSF52047">
    <property type="entry name" value="RNI-like"/>
    <property type="match status" value="1"/>
</dbReference>
<name>A0ABR2ZNA7_9AGAR</name>
<protein>
    <recommendedName>
        <fullName evidence="4">F-box domain-containing protein</fullName>
    </recommendedName>
</protein>